<dbReference type="PIRSF" id="PIRSF036461">
    <property type="entry name" value="Chmtx_methlestr"/>
    <property type="match status" value="1"/>
</dbReference>
<dbReference type="InterPro" id="IPR011247">
    <property type="entry name" value="Chemotax_prot-Glu_Me-esterase"/>
</dbReference>
<organism evidence="6 7">
    <name type="scientific">Nocardia mexicana</name>
    <dbReference type="NCBI Taxonomy" id="279262"/>
    <lineage>
        <taxon>Bacteria</taxon>
        <taxon>Bacillati</taxon>
        <taxon>Actinomycetota</taxon>
        <taxon>Actinomycetes</taxon>
        <taxon>Mycobacteriales</taxon>
        <taxon>Nocardiaceae</taxon>
        <taxon>Nocardia</taxon>
    </lineage>
</organism>
<evidence type="ECO:0000256" key="4">
    <source>
        <dbReference type="PROSITE-ProRule" id="PRU00050"/>
    </source>
</evidence>
<proteinExistence type="predicted"/>
<dbReference type="RefSeq" id="WP_068021741.1">
    <property type="nucleotide sequence ID" value="NZ_QQAZ01000006.1"/>
</dbReference>
<keyword evidence="1 4" id="KW-0378">Hydrolase</keyword>
<comment type="catalytic activity">
    <reaction evidence="3">
        <text>[protein]-L-glutamate 5-O-methyl ester + H2O = L-glutamyl-[protein] + methanol + H(+)</text>
        <dbReference type="Rhea" id="RHEA:23236"/>
        <dbReference type="Rhea" id="RHEA-COMP:10208"/>
        <dbReference type="Rhea" id="RHEA-COMP:10311"/>
        <dbReference type="ChEBI" id="CHEBI:15377"/>
        <dbReference type="ChEBI" id="CHEBI:15378"/>
        <dbReference type="ChEBI" id="CHEBI:17790"/>
        <dbReference type="ChEBI" id="CHEBI:29973"/>
        <dbReference type="ChEBI" id="CHEBI:82795"/>
        <dbReference type="EC" id="3.1.1.61"/>
    </reaction>
</comment>
<dbReference type="Pfam" id="PF01339">
    <property type="entry name" value="CheB_methylest"/>
    <property type="match status" value="1"/>
</dbReference>
<dbReference type="GO" id="GO:0008984">
    <property type="term" value="F:protein-glutamate methylesterase activity"/>
    <property type="evidence" value="ECO:0007669"/>
    <property type="project" value="UniProtKB-EC"/>
</dbReference>
<name>A0A370H7B2_9NOCA</name>
<evidence type="ECO:0000259" key="5">
    <source>
        <dbReference type="PROSITE" id="PS50122"/>
    </source>
</evidence>
<dbReference type="EMBL" id="QQAZ01000006">
    <property type="protein sequence ID" value="RDI50031.1"/>
    <property type="molecule type" value="Genomic_DNA"/>
</dbReference>
<dbReference type="Proteomes" id="UP000255355">
    <property type="component" value="Unassembled WGS sequence"/>
</dbReference>
<dbReference type="CDD" id="cd16433">
    <property type="entry name" value="CheB"/>
    <property type="match status" value="1"/>
</dbReference>
<sequence length="338" mass="35793">MTESPSHVVVVGASAGGITALRDLVAGLPLELPAAVLVVLHLPPGGTSVLASILGRAGPLPVSVAADGMPLEAGTIYTAVPDRHLLVDDGRIRLSRGPTENRHRPGVDVLFRSAAIEWGQRAAGVVLSGALDDGTTGLALIKARGGLAVVQDPDEADYRSMPESASAATPVDHVLPAGKIGLALHAEMRNPAPVSPSPVSDSDRLEARIDAGEQRGPEEVPNMMPPSGLACPDCGGALFTADSGRYRCRVGHVWTGRALLEEQDLEIQRSLWTAYRALEEKQQLAERMRAHAGRSGQPRVAQRYAKLGEEQGRAAEVLRRLLFDPEGFPKDDDRLPEG</sequence>
<dbReference type="STRING" id="1210089.GCA_001613165_04074"/>
<keyword evidence="4" id="KW-0145">Chemotaxis</keyword>
<dbReference type="GO" id="GO:0000156">
    <property type="term" value="F:phosphorelay response regulator activity"/>
    <property type="evidence" value="ECO:0007669"/>
    <property type="project" value="InterPro"/>
</dbReference>
<dbReference type="Gene3D" id="3.40.50.180">
    <property type="entry name" value="Methylesterase CheB, C-terminal domain"/>
    <property type="match status" value="1"/>
</dbReference>
<dbReference type="SUPFAM" id="SSF52738">
    <property type="entry name" value="Methylesterase CheB, C-terminal domain"/>
    <property type="match status" value="1"/>
</dbReference>
<gene>
    <name evidence="6" type="ORF">DFR68_106469</name>
</gene>
<keyword evidence="7" id="KW-1185">Reference proteome</keyword>
<evidence type="ECO:0000256" key="2">
    <source>
        <dbReference type="ARBA" id="ARBA00039140"/>
    </source>
</evidence>
<dbReference type="GO" id="GO:0006935">
    <property type="term" value="P:chemotaxis"/>
    <property type="evidence" value="ECO:0007669"/>
    <property type="project" value="UniProtKB-UniRule"/>
</dbReference>
<feature type="active site" evidence="4">
    <location>
        <position position="14"/>
    </location>
</feature>
<dbReference type="InterPro" id="IPR000673">
    <property type="entry name" value="Sig_transdc_resp-reg_Me-estase"/>
</dbReference>
<dbReference type="GO" id="GO:0005737">
    <property type="term" value="C:cytoplasm"/>
    <property type="evidence" value="ECO:0007669"/>
    <property type="project" value="InterPro"/>
</dbReference>
<dbReference type="PANTHER" id="PTHR42872">
    <property type="entry name" value="PROTEIN-GLUTAMATE METHYLESTERASE/PROTEIN-GLUTAMINE GLUTAMINASE"/>
    <property type="match status" value="1"/>
</dbReference>
<feature type="active site" evidence="4">
    <location>
        <position position="41"/>
    </location>
</feature>
<dbReference type="EC" id="3.1.1.61" evidence="2"/>
<protein>
    <recommendedName>
        <fullName evidence="2">protein-glutamate methylesterase</fullName>
        <ecNumber evidence="2">3.1.1.61</ecNumber>
    </recommendedName>
</protein>
<feature type="active site" evidence="4">
    <location>
        <position position="133"/>
    </location>
</feature>
<comment type="caution">
    <text evidence="6">The sequence shown here is derived from an EMBL/GenBank/DDBJ whole genome shotgun (WGS) entry which is preliminary data.</text>
</comment>
<reference evidence="6 7" key="1">
    <citation type="submission" date="2018-07" db="EMBL/GenBank/DDBJ databases">
        <title>Genomic Encyclopedia of Type Strains, Phase IV (KMG-IV): sequencing the most valuable type-strain genomes for metagenomic binning, comparative biology and taxonomic classification.</title>
        <authorList>
            <person name="Goeker M."/>
        </authorList>
    </citation>
    <scope>NUCLEOTIDE SEQUENCE [LARGE SCALE GENOMIC DNA]</scope>
    <source>
        <strain evidence="6 7">DSM 44952</strain>
    </source>
</reference>
<dbReference type="OrthoDB" id="9791760at2"/>
<evidence type="ECO:0000313" key="6">
    <source>
        <dbReference type="EMBL" id="RDI50031.1"/>
    </source>
</evidence>
<evidence type="ECO:0000256" key="3">
    <source>
        <dbReference type="ARBA" id="ARBA00048267"/>
    </source>
</evidence>
<evidence type="ECO:0000313" key="7">
    <source>
        <dbReference type="Proteomes" id="UP000255355"/>
    </source>
</evidence>
<feature type="domain" description="CheB-type methylesterase" evidence="5">
    <location>
        <begin position="2"/>
        <end position="191"/>
    </location>
</feature>
<dbReference type="PANTHER" id="PTHR42872:SF6">
    <property type="entry name" value="PROTEIN-GLUTAMATE METHYLESTERASE_PROTEIN-GLUTAMINE GLUTAMINASE"/>
    <property type="match status" value="1"/>
</dbReference>
<accession>A0A370H7B2</accession>
<dbReference type="PROSITE" id="PS50122">
    <property type="entry name" value="CHEB"/>
    <property type="match status" value="1"/>
</dbReference>
<dbReference type="InterPro" id="IPR035909">
    <property type="entry name" value="CheB_C"/>
</dbReference>
<dbReference type="AlphaFoldDB" id="A0A370H7B2"/>
<evidence type="ECO:0000256" key="1">
    <source>
        <dbReference type="ARBA" id="ARBA00022801"/>
    </source>
</evidence>